<comment type="similarity">
    <text evidence="1">Belongs to the bacterial sugar transferase family.</text>
</comment>
<sequence length="196" mass="22662">MKRLFDLVFSVIGLIVCLPLFVLIAFLIKCNSRGPVFFIQKRVGKGFRLFKLYKFRTMITDASQKGLQVTAVGDPRITKVGRFLRKTKIDELPQLINVFKGDMSLVGPRPEVPKYVEIFRDDYQDILKIKPGITDYATIEFRDEEGVLEKFEDPEDGYIREVLPIKIKLYKKYLEDSGFFTDVKLIVLTLTKIVRG</sequence>
<feature type="domain" description="Bacterial sugar transferase" evidence="3">
    <location>
        <begin position="2"/>
        <end position="194"/>
    </location>
</feature>
<comment type="caution">
    <text evidence="4">The sequence shown here is derived from an EMBL/GenBank/DDBJ whole genome shotgun (WGS) entry which is preliminary data.</text>
</comment>
<evidence type="ECO:0000313" key="5">
    <source>
        <dbReference type="Proteomes" id="UP000242219"/>
    </source>
</evidence>
<evidence type="ECO:0000313" key="4">
    <source>
        <dbReference type="EMBL" id="OQD44908.1"/>
    </source>
</evidence>
<keyword evidence="2" id="KW-1133">Transmembrane helix</keyword>
<name>A0A1V6LXN8_9BACT</name>
<dbReference type="PANTHER" id="PTHR30576">
    <property type="entry name" value="COLANIC BIOSYNTHESIS UDP-GLUCOSE LIPID CARRIER TRANSFERASE"/>
    <property type="match status" value="1"/>
</dbReference>
<reference evidence="4 5" key="1">
    <citation type="journal article" date="2016" name="Genome Announc.">
        <title>Draft Genome Sequence of the Anaerobic Ammonium-Oxidizing Bacterium 'Candidatus Brocadia sp. 40'.</title>
        <authorList>
            <person name="Ali M."/>
            <person name="Haroon M.F."/>
            <person name="Narita Y."/>
            <person name="Zhang L."/>
            <person name="Rangel Shaw D."/>
            <person name="Okabe S."/>
            <person name="Saikaly P.E."/>
        </authorList>
    </citation>
    <scope>NUCLEOTIDE SEQUENCE [LARGE SCALE GENOMIC DNA]</scope>
    <source>
        <strain evidence="4 5">40</strain>
    </source>
</reference>
<gene>
    <name evidence="4" type="ORF">BIY37_11350</name>
</gene>
<accession>A0A1V6LXN8</accession>
<keyword evidence="2" id="KW-0472">Membrane</keyword>
<dbReference type="GO" id="GO:0016780">
    <property type="term" value="F:phosphotransferase activity, for other substituted phosphate groups"/>
    <property type="evidence" value="ECO:0007669"/>
    <property type="project" value="TreeGrafter"/>
</dbReference>
<feature type="transmembrane region" description="Helical" evidence="2">
    <location>
        <begin position="7"/>
        <end position="28"/>
    </location>
</feature>
<evidence type="ECO:0000256" key="2">
    <source>
        <dbReference type="SAM" id="Phobius"/>
    </source>
</evidence>
<keyword evidence="5" id="KW-1185">Reference proteome</keyword>
<evidence type="ECO:0000256" key="1">
    <source>
        <dbReference type="ARBA" id="ARBA00006464"/>
    </source>
</evidence>
<dbReference type="PANTHER" id="PTHR30576:SF20">
    <property type="entry name" value="QUINOVOSAMINEPHOSPHOTRANSFERAE-RELATED"/>
    <property type="match status" value="1"/>
</dbReference>
<organism evidence="4 5">
    <name type="scientific">Candidatus Brocadia sapporoensis</name>
    <dbReference type="NCBI Taxonomy" id="392547"/>
    <lineage>
        <taxon>Bacteria</taxon>
        <taxon>Pseudomonadati</taxon>
        <taxon>Planctomycetota</taxon>
        <taxon>Candidatus Brocadiia</taxon>
        <taxon>Candidatus Brocadiales</taxon>
        <taxon>Candidatus Brocadiaceae</taxon>
        <taxon>Candidatus Brocadia</taxon>
    </lineage>
</organism>
<protein>
    <submittedName>
        <fullName evidence="4">Sugar transferase</fullName>
    </submittedName>
</protein>
<dbReference type="Proteomes" id="UP000242219">
    <property type="component" value="Unassembled WGS sequence"/>
</dbReference>
<dbReference type="EMBL" id="MJUW02000113">
    <property type="protein sequence ID" value="OQD44908.1"/>
    <property type="molecule type" value="Genomic_DNA"/>
</dbReference>
<dbReference type="InterPro" id="IPR003362">
    <property type="entry name" value="Bact_transf"/>
</dbReference>
<dbReference type="Pfam" id="PF02397">
    <property type="entry name" value="Bac_transf"/>
    <property type="match status" value="1"/>
</dbReference>
<dbReference type="RefSeq" id="WP_070067942.1">
    <property type="nucleotide sequence ID" value="NZ_MJUW02000113.1"/>
</dbReference>
<evidence type="ECO:0000259" key="3">
    <source>
        <dbReference type="Pfam" id="PF02397"/>
    </source>
</evidence>
<dbReference type="AlphaFoldDB" id="A0A1V6LXN8"/>
<keyword evidence="4" id="KW-0808">Transferase</keyword>
<proteinExistence type="inferred from homology"/>
<keyword evidence="2" id="KW-0812">Transmembrane</keyword>